<accession>A0ACB6RXR0</accession>
<comment type="caution">
    <text evidence="1">The sequence shown here is derived from an EMBL/GenBank/DDBJ whole genome shotgun (WGS) entry which is preliminary data.</text>
</comment>
<dbReference type="EMBL" id="MU006721">
    <property type="protein sequence ID" value="KAF2626492.1"/>
    <property type="molecule type" value="Genomic_DNA"/>
</dbReference>
<name>A0ACB6RXR0_9PLEO</name>
<evidence type="ECO:0000313" key="1">
    <source>
        <dbReference type="EMBL" id="KAF2626492.1"/>
    </source>
</evidence>
<reference evidence="1" key="1">
    <citation type="journal article" date="2020" name="Stud. Mycol.">
        <title>101 Dothideomycetes genomes: a test case for predicting lifestyles and emergence of pathogens.</title>
        <authorList>
            <person name="Haridas S."/>
            <person name="Albert R."/>
            <person name="Binder M."/>
            <person name="Bloem J."/>
            <person name="Labutti K."/>
            <person name="Salamov A."/>
            <person name="Andreopoulos B."/>
            <person name="Baker S."/>
            <person name="Barry K."/>
            <person name="Bills G."/>
            <person name="Bluhm B."/>
            <person name="Cannon C."/>
            <person name="Castanera R."/>
            <person name="Culley D."/>
            <person name="Daum C."/>
            <person name="Ezra D."/>
            <person name="Gonzalez J."/>
            <person name="Henrissat B."/>
            <person name="Kuo A."/>
            <person name="Liang C."/>
            <person name="Lipzen A."/>
            <person name="Lutzoni F."/>
            <person name="Magnuson J."/>
            <person name="Mondo S."/>
            <person name="Nolan M."/>
            <person name="Ohm R."/>
            <person name="Pangilinan J."/>
            <person name="Park H.-J."/>
            <person name="Ramirez L."/>
            <person name="Alfaro M."/>
            <person name="Sun H."/>
            <person name="Tritt A."/>
            <person name="Yoshinaga Y."/>
            <person name="Zwiers L.-H."/>
            <person name="Turgeon B."/>
            <person name="Goodwin S."/>
            <person name="Spatafora J."/>
            <person name="Crous P."/>
            <person name="Grigoriev I."/>
        </authorList>
    </citation>
    <scope>NUCLEOTIDE SEQUENCE</scope>
    <source>
        <strain evidence="1">CBS 525.71</strain>
    </source>
</reference>
<sequence>MDPSSECIRLLDLLLGHDDEPVSFKLRIGDLLDINPNPYEALSYCWGEWNSDNVAKVQHIDDQRGTNTVHVSPSLCTALTHLRDGSTKRTLWVDQFMHQSIKQGRGCTSSQKYGQNIL</sequence>
<keyword evidence="2" id="KW-1185">Reference proteome</keyword>
<gene>
    <name evidence="1" type="ORF">BU25DRAFT_411890</name>
</gene>
<proteinExistence type="predicted"/>
<dbReference type="Proteomes" id="UP000799754">
    <property type="component" value="Unassembled WGS sequence"/>
</dbReference>
<organism evidence="1 2">
    <name type="scientific">Macroventuria anomochaeta</name>
    <dbReference type="NCBI Taxonomy" id="301207"/>
    <lineage>
        <taxon>Eukaryota</taxon>
        <taxon>Fungi</taxon>
        <taxon>Dikarya</taxon>
        <taxon>Ascomycota</taxon>
        <taxon>Pezizomycotina</taxon>
        <taxon>Dothideomycetes</taxon>
        <taxon>Pleosporomycetidae</taxon>
        <taxon>Pleosporales</taxon>
        <taxon>Pleosporineae</taxon>
        <taxon>Didymellaceae</taxon>
        <taxon>Macroventuria</taxon>
    </lineage>
</organism>
<evidence type="ECO:0000313" key="2">
    <source>
        <dbReference type="Proteomes" id="UP000799754"/>
    </source>
</evidence>
<protein>
    <submittedName>
        <fullName evidence="1">Uncharacterized protein</fullName>
    </submittedName>
</protein>